<gene>
    <name evidence="1" type="ORF">HPB48_021616</name>
</gene>
<evidence type="ECO:0008006" key="3">
    <source>
        <dbReference type="Google" id="ProtNLM"/>
    </source>
</evidence>
<evidence type="ECO:0000313" key="2">
    <source>
        <dbReference type="Proteomes" id="UP000821853"/>
    </source>
</evidence>
<organism evidence="1 2">
    <name type="scientific">Haemaphysalis longicornis</name>
    <name type="common">Bush tick</name>
    <dbReference type="NCBI Taxonomy" id="44386"/>
    <lineage>
        <taxon>Eukaryota</taxon>
        <taxon>Metazoa</taxon>
        <taxon>Ecdysozoa</taxon>
        <taxon>Arthropoda</taxon>
        <taxon>Chelicerata</taxon>
        <taxon>Arachnida</taxon>
        <taxon>Acari</taxon>
        <taxon>Parasitiformes</taxon>
        <taxon>Ixodida</taxon>
        <taxon>Ixodoidea</taxon>
        <taxon>Ixodidae</taxon>
        <taxon>Haemaphysalinae</taxon>
        <taxon>Haemaphysalis</taxon>
    </lineage>
</organism>
<keyword evidence="2" id="KW-1185">Reference proteome</keyword>
<dbReference type="PROSITE" id="PS00141">
    <property type="entry name" value="ASP_PROTEASE"/>
    <property type="match status" value="1"/>
</dbReference>
<name>A0A9J6FUK9_HAELO</name>
<evidence type="ECO:0000313" key="1">
    <source>
        <dbReference type="EMBL" id="KAH9366467.1"/>
    </source>
</evidence>
<protein>
    <recommendedName>
        <fullName evidence="3">Peptidase aspartic putative domain-containing protein</fullName>
    </recommendedName>
</protein>
<proteinExistence type="predicted"/>
<dbReference type="OrthoDB" id="6514447at2759"/>
<dbReference type="GO" id="GO:0006508">
    <property type="term" value="P:proteolysis"/>
    <property type="evidence" value="ECO:0007669"/>
    <property type="project" value="InterPro"/>
</dbReference>
<dbReference type="EMBL" id="JABSTR010000004">
    <property type="protein sequence ID" value="KAH9366467.1"/>
    <property type="molecule type" value="Genomic_DNA"/>
</dbReference>
<accession>A0A9J6FUK9</accession>
<dbReference type="Gene3D" id="2.40.70.10">
    <property type="entry name" value="Acid Proteases"/>
    <property type="match status" value="1"/>
</dbReference>
<dbReference type="Proteomes" id="UP000821853">
    <property type="component" value="Chromosome 2"/>
</dbReference>
<dbReference type="GO" id="GO:0004190">
    <property type="term" value="F:aspartic-type endopeptidase activity"/>
    <property type="evidence" value="ECO:0007669"/>
    <property type="project" value="InterPro"/>
</dbReference>
<sequence length="98" mass="10609">MTASSGHSGATSVLLQMARALAEGVRRCLVVRVLLDTGSQRTFIRQDVARALKCTVVGTEDLSLVTFVSAKSPKVLRCRRVPVMLRGQARGRPVMLEA</sequence>
<dbReference type="InterPro" id="IPR001969">
    <property type="entry name" value="Aspartic_peptidase_AS"/>
</dbReference>
<dbReference type="VEuPathDB" id="VectorBase:HLOH_044973"/>
<dbReference type="InterPro" id="IPR021109">
    <property type="entry name" value="Peptidase_aspartic_dom_sf"/>
</dbReference>
<comment type="caution">
    <text evidence="1">The sequence shown here is derived from an EMBL/GenBank/DDBJ whole genome shotgun (WGS) entry which is preliminary data.</text>
</comment>
<dbReference type="AlphaFoldDB" id="A0A9J6FUK9"/>
<reference evidence="1 2" key="1">
    <citation type="journal article" date="2020" name="Cell">
        <title>Large-Scale Comparative Analyses of Tick Genomes Elucidate Their Genetic Diversity and Vector Capacities.</title>
        <authorList>
            <consortium name="Tick Genome and Microbiome Consortium (TIGMIC)"/>
            <person name="Jia N."/>
            <person name="Wang J."/>
            <person name="Shi W."/>
            <person name="Du L."/>
            <person name="Sun Y."/>
            <person name="Zhan W."/>
            <person name="Jiang J.F."/>
            <person name="Wang Q."/>
            <person name="Zhang B."/>
            <person name="Ji P."/>
            <person name="Bell-Sakyi L."/>
            <person name="Cui X.M."/>
            <person name="Yuan T.T."/>
            <person name="Jiang B.G."/>
            <person name="Yang W.F."/>
            <person name="Lam T.T."/>
            <person name="Chang Q.C."/>
            <person name="Ding S.J."/>
            <person name="Wang X.J."/>
            <person name="Zhu J.G."/>
            <person name="Ruan X.D."/>
            <person name="Zhao L."/>
            <person name="Wei J.T."/>
            <person name="Ye R.Z."/>
            <person name="Que T.C."/>
            <person name="Du C.H."/>
            <person name="Zhou Y.H."/>
            <person name="Cheng J.X."/>
            <person name="Dai P.F."/>
            <person name="Guo W.B."/>
            <person name="Han X.H."/>
            <person name="Huang E.J."/>
            <person name="Li L.F."/>
            <person name="Wei W."/>
            <person name="Gao Y.C."/>
            <person name="Liu J.Z."/>
            <person name="Shao H.Z."/>
            <person name="Wang X."/>
            <person name="Wang C.C."/>
            <person name="Yang T.C."/>
            <person name="Huo Q.B."/>
            <person name="Li W."/>
            <person name="Chen H.Y."/>
            <person name="Chen S.E."/>
            <person name="Zhou L.G."/>
            <person name="Ni X.B."/>
            <person name="Tian J.H."/>
            <person name="Sheng Y."/>
            <person name="Liu T."/>
            <person name="Pan Y.S."/>
            <person name="Xia L.Y."/>
            <person name="Li J."/>
            <person name="Zhao F."/>
            <person name="Cao W.C."/>
        </authorList>
    </citation>
    <scope>NUCLEOTIDE SEQUENCE [LARGE SCALE GENOMIC DNA]</scope>
    <source>
        <strain evidence="1">HaeL-2018</strain>
    </source>
</reference>